<proteinExistence type="predicted"/>
<dbReference type="Proteomes" id="UP000265515">
    <property type="component" value="Unassembled WGS sequence"/>
</dbReference>
<sequence length="504" mass="54664">MVRGGLEPCREERQSCVMTGDCRHRRRSPFFVSDFAMTARQITSTRMTWLLLLLLFAGLGVCSALKVGSFDWVTGTFKGRFTECEWEELQTEEYLYNWSSYRVACTITRINNTRPSVRGRNHNQVRVDGEFWPDKGTGICRMTEQSRGLIRCDLLNATHSTSLPFFSSSSSSPHSSSYNPASSSSPPYLSSSSSSTPQSSYASAFSSSSSSSSYNPASSSSPPYLSSSSSSSTPSSLSWTGTRAAVSSPAPVLPMRHVTELTVEIARYTPSGTTGCRSRGSTSSRGNAWPFYIEPRVQKRCTHWAHWELHSPRDGEQGGTSSDHWPYAVGIPVGVEDNKDPTIFTRGMVILVAILGPASLLLLGYLFWRYFIPCLSGRGRRGHVAQAEERRGRGSASAVESRWIEPLAQPPRTTSSSSSSSSSIAAVVGGGASVIGMIGLTGDQQVGHVTGGESIANRADQPLTSTPTHATWDHDVVAVVLCPHPSDLPWLGLAQPPPPWWGPP</sequence>
<dbReference type="InterPro" id="IPR039715">
    <property type="entry name" value="ZCCHC10"/>
</dbReference>
<dbReference type="AlphaFoldDB" id="A0A388KKL7"/>
<dbReference type="PANTHER" id="PTHR13491:SF0">
    <property type="entry name" value="ZINC FINGER CCHC DOMAIN-CONTAINING PROTEIN 10"/>
    <property type="match status" value="1"/>
</dbReference>
<feature type="region of interest" description="Disordered" evidence="1">
    <location>
        <begin position="167"/>
        <end position="193"/>
    </location>
</feature>
<evidence type="ECO:0000256" key="1">
    <source>
        <dbReference type="SAM" id="MobiDB-lite"/>
    </source>
</evidence>
<feature type="region of interest" description="Disordered" evidence="1">
    <location>
        <begin position="383"/>
        <end position="422"/>
    </location>
</feature>
<feature type="transmembrane region" description="Helical" evidence="2">
    <location>
        <begin position="348"/>
        <end position="371"/>
    </location>
</feature>
<keyword evidence="2" id="KW-1133">Transmembrane helix</keyword>
<accession>A0A388KKL7</accession>
<name>A0A388KKL7_CHABU</name>
<keyword evidence="2" id="KW-0472">Membrane</keyword>
<dbReference type="Gramene" id="GBG70586">
    <property type="protein sequence ID" value="GBG70586"/>
    <property type="gene ID" value="CBR_g6712"/>
</dbReference>
<gene>
    <name evidence="3" type="ORF">CBR_g6712</name>
</gene>
<evidence type="ECO:0000256" key="2">
    <source>
        <dbReference type="SAM" id="Phobius"/>
    </source>
</evidence>
<feature type="compositionally biased region" description="Low complexity" evidence="1">
    <location>
        <begin position="209"/>
        <end position="238"/>
    </location>
</feature>
<evidence type="ECO:0000313" key="4">
    <source>
        <dbReference type="Proteomes" id="UP000265515"/>
    </source>
</evidence>
<feature type="region of interest" description="Disordered" evidence="1">
    <location>
        <begin position="209"/>
        <end position="241"/>
    </location>
</feature>
<reference evidence="3 4" key="1">
    <citation type="journal article" date="2018" name="Cell">
        <title>The Chara Genome: Secondary Complexity and Implications for Plant Terrestrialization.</title>
        <authorList>
            <person name="Nishiyama T."/>
            <person name="Sakayama H."/>
            <person name="Vries J.D."/>
            <person name="Buschmann H."/>
            <person name="Saint-Marcoux D."/>
            <person name="Ullrich K.K."/>
            <person name="Haas F.B."/>
            <person name="Vanderstraeten L."/>
            <person name="Becker D."/>
            <person name="Lang D."/>
            <person name="Vosolsobe S."/>
            <person name="Rombauts S."/>
            <person name="Wilhelmsson P.K.I."/>
            <person name="Janitza P."/>
            <person name="Kern R."/>
            <person name="Heyl A."/>
            <person name="Rumpler F."/>
            <person name="Villalobos L.I.A.C."/>
            <person name="Clay J.M."/>
            <person name="Skokan R."/>
            <person name="Toyoda A."/>
            <person name="Suzuki Y."/>
            <person name="Kagoshima H."/>
            <person name="Schijlen E."/>
            <person name="Tajeshwar N."/>
            <person name="Catarino B."/>
            <person name="Hetherington A.J."/>
            <person name="Saltykova A."/>
            <person name="Bonnot C."/>
            <person name="Breuninger H."/>
            <person name="Symeonidi A."/>
            <person name="Radhakrishnan G.V."/>
            <person name="Van Nieuwerburgh F."/>
            <person name="Deforce D."/>
            <person name="Chang C."/>
            <person name="Karol K.G."/>
            <person name="Hedrich R."/>
            <person name="Ulvskov P."/>
            <person name="Glockner G."/>
            <person name="Delwiche C.F."/>
            <person name="Petrasek J."/>
            <person name="Van de Peer Y."/>
            <person name="Friml J."/>
            <person name="Beilby M."/>
            <person name="Dolan L."/>
            <person name="Kohara Y."/>
            <person name="Sugano S."/>
            <person name="Fujiyama A."/>
            <person name="Delaux P.-M."/>
            <person name="Quint M."/>
            <person name="TheiBen G."/>
            <person name="Hagemann M."/>
            <person name="Harholt J."/>
            <person name="Dunand C."/>
            <person name="Zachgo S."/>
            <person name="Langdale J."/>
            <person name="Maumus F."/>
            <person name="Straeten D.V.D."/>
            <person name="Gould S.B."/>
            <person name="Rensing S.A."/>
        </authorList>
    </citation>
    <scope>NUCLEOTIDE SEQUENCE [LARGE SCALE GENOMIC DNA]</scope>
    <source>
        <strain evidence="3 4">S276</strain>
    </source>
</reference>
<protein>
    <submittedName>
        <fullName evidence="3">Uncharacterized protein</fullName>
    </submittedName>
</protein>
<dbReference type="EMBL" id="BFEA01000133">
    <property type="protein sequence ID" value="GBG70586.1"/>
    <property type="molecule type" value="Genomic_DNA"/>
</dbReference>
<dbReference type="PANTHER" id="PTHR13491">
    <property type="entry name" value="ZCCHC10 PROTEIN"/>
    <property type="match status" value="1"/>
</dbReference>
<keyword evidence="4" id="KW-1185">Reference proteome</keyword>
<evidence type="ECO:0000313" key="3">
    <source>
        <dbReference type="EMBL" id="GBG70586.1"/>
    </source>
</evidence>
<keyword evidence="2" id="KW-0812">Transmembrane</keyword>
<comment type="caution">
    <text evidence="3">The sequence shown here is derived from an EMBL/GenBank/DDBJ whole genome shotgun (WGS) entry which is preliminary data.</text>
</comment>
<organism evidence="3 4">
    <name type="scientific">Chara braunii</name>
    <name type="common">Braun's stonewort</name>
    <dbReference type="NCBI Taxonomy" id="69332"/>
    <lineage>
        <taxon>Eukaryota</taxon>
        <taxon>Viridiplantae</taxon>
        <taxon>Streptophyta</taxon>
        <taxon>Charophyceae</taxon>
        <taxon>Charales</taxon>
        <taxon>Characeae</taxon>
        <taxon>Chara</taxon>
    </lineage>
</organism>